<evidence type="ECO:0000313" key="1">
    <source>
        <dbReference type="EMBL" id="ESR46064.1"/>
    </source>
</evidence>
<protein>
    <submittedName>
        <fullName evidence="1">Uncharacterized protein</fullName>
    </submittedName>
</protein>
<gene>
    <name evidence="1" type="ORF">CICLE_v10003067mg</name>
</gene>
<accession>V4V2I7</accession>
<dbReference type="Proteomes" id="UP000030687">
    <property type="component" value="Unassembled WGS sequence"/>
</dbReference>
<reference evidence="1 2" key="1">
    <citation type="submission" date="2013-10" db="EMBL/GenBank/DDBJ databases">
        <authorList>
            <consortium name="International Citrus Genome Consortium"/>
            <person name="Jenkins J."/>
            <person name="Schmutz J."/>
            <person name="Prochnik S."/>
            <person name="Rokhsar D."/>
            <person name="Gmitter F."/>
            <person name="Ollitrault P."/>
            <person name="Machado M."/>
            <person name="Talon M."/>
            <person name="Wincker P."/>
            <person name="Jaillon O."/>
            <person name="Morgante M."/>
        </authorList>
    </citation>
    <scope>NUCLEOTIDE SEQUENCE</scope>
    <source>
        <strain evidence="2">cv. Clemenules</strain>
    </source>
</reference>
<dbReference type="AlphaFoldDB" id="V4V2I7"/>
<evidence type="ECO:0000313" key="2">
    <source>
        <dbReference type="Proteomes" id="UP000030687"/>
    </source>
</evidence>
<keyword evidence="2" id="KW-1185">Reference proteome</keyword>
<dbReference type="InParanoid" id="V4V2I7"/>
<name>V4V2I7_CITCL</name>
<proteinExistence type="predicted"/>
<dbReference type="Gramene" id="ESR46064">
    <property type="protein sequence ID" value="ESR46064"/>
    <property type="gene ID" value="CICLE_v10003067mg"/>
</dbReference>
<dbReference type="EMBL" id="KI536799">
    <property type="protein sequence ID" value="ESR46064.1"/>
    <property type="molecule type" value="Genomic_DNA"/>
</dbReference>
<sequence length="68" mass="8084">MKMIQKTLKSQLQSNEDDCYGILKLFSAMVTPERVTWQKWSISNHDKRTDIPVKVFQFRSNNVYSIIF</sequence>
<organism evidence="1 2">
    <name type="scientific">Citrus clementina</name>
    <name type="common">Clementine</name>
    <name type="synonym">Citrus deliciosa x Citrus sinensis</name>
    <dbReference type="NCBI Taxonomy" id="85681"/>
    <lineage>
        <taxon>Eukaryota</taxon>
        <taxon>Viridiplantae</taxon>
        <taxon>Streptophyta</taxon>
        <taxon>Embryophyta</taxon>
        <taxon>Tracheophyta</taxon>
        <taxon>Spermatophyta</taxon>
        <taxon>Magnoliopsida</taxon>
        <taxon>eudicotyledons</taxon>
        <taxon>Gunneridae</taxon>
        <taxon>Pentapetalae</taxon>
        <taxon>rosids</taxon>
        <taxon>malvids</taxon>
        <taxon>Sapindales</taxon>
        <taxon>Rutaceae</taxon>
        <taxon>Aurantioideae</taxon>
        <taxon>Citrus</taxon>
    </lineage>
</organism>
<dbReference type="KEGG" id="cic:CICLE_v10003067mg"/>